<feature type="transmembrane region" description="Helical" evidence="1">
    <location>
        <begin position="115"/>
        <end position="136"/>
    </location>
</feature>
<dbReference type="Proteomes" id="UP001269081">
    <property type="component" value="Unassembled WGS sequence"/>
</dbReference>
<proteinExistence type="predicted"/>
<organism evidence="2 3">
    <name type="scientific">Flavobacterium piscis</name>
    <dbReference type="NCBI Taxonomy" id="1114874"/>
    <lineage>
        <taxon>Bacteria</taxon>
        <taxon>Pseudomonadati</taxon>
        <taxon>Bacteroidota</taxon>
        <taxon>Flavobacteriia</taxon>
        <taxon>Flavobacteriales</taxon>
        <taxon>Flavobacteriaceae</taxon>
        <taxon>Flavobacterium</taxon>
    </lineage>
</organism>
<keyword evidence="3" id="KW-1185">Reference proteome</keyword>
<sequence length="139" mass="16788">MKLEIVLLLFIIIIVVLMFYVFFKYKLYGAINYIVGSILIIMLCKIDLSGGFHSKEEGLVYFMELFCFTILYFSSFLRFFFRDECERRKYFFLFPIIFYLLILLFFAFIEGSSIFLWNVAKNLFLAYFPLSIILFYKKK</sequence>
<protein>
    <submittedName>
        <fullName evidence="2">Glucan phosphoethanolaminetransferase (Alkaline phosphatase superfamily)</fullName>
    </submittedName>
</protein>
<evidence type="ECO:0000256" key="1">
    <source>
        <dbReference type="SAM" id="Phobius"/>
    </source>
</evidence>
<reference evidence="2 3" key="1">
    <citation type="submission" date="2023-07" db="EMBL/GenBank/DDBJ databases">
        <title>Sorghum-associated microbial communities from plants grown in Nebraska, USA.</title>
        <authorList>
            <person name="Schachtman D."/>
        </authorList>
    </citation>
    <scope>NUCLEOTIDE SEQUENCE [LARGE SCALE GENOMIC DNA]</scope>
    <source>
        <strain evidence="2 3">4129</strain>
    </source>
</reference>
<keyword evidence="1" id="KW-1133">Transmembrane helix</keyword>
<feature type="transmembrane region" description="Helical" evidence="1">
    <location>
        <begin position="6"/>
        <end position="23"/>
    </location>
</feature>
<gene>
    <name evidence="2" type="ORF">J2W48_003891</name>
</gene>
<accession>A0ABU1YCG8</accession>
<feature type="transmembrane region" description="Helical" evidence="1">
    <location>
        <begin position="30"/>
        <end position="48"/>
    </location>
</feature>
<keyword evidence="1" id="KW-0472">Membrane</keyword>
<feature type="transmembrane region" description="Helical" evidence="1">
    <location>
        <begin position="90"/>
        <end position="109"/>
    </location>
</feature>
<comment type="caution">
    <text evidence="2">The sequence shown here is derived from an EMBL/GenBank/DDBJ whole genome shotgun (WGS) entry which is preliminary data.</text>
</comment>
<name>A0ABU1YCG8_9FLAO</name>
<dbReference type="EMBL" id="JAVDWQ010000017">
    <property type="protein sequence ID" value="MDR7211934.1"/>
    <property type="molecule type" value="Genomic_DNA"/>
</dbReference>
<feature type="transmembrane region" description="Helical" evidence="1">
    <location>
        <begin position="60"/>
        <end position="81"/>
    </location>
</feature>
<keyword evidence="1" id="KW-0812">Transmembrane</keyword>
<evidence type="ECO:0000313" key="2">
    <source>
        <dbReference type="EMBL" id="MDR7211934.1"/>
    </source>
</evidence>
<evidence type="ECO:0000313" key="3">
    <source>
        <dbReference type="Proteomes" id="UP001269081"/>
    </source>
</evidence>